<protein>
    <submittedName>
        <fullName evidence="1">DENN domain containing 4C</fullName>
    </submittedName>
</protein>
<sequence length="70" mass="8024">MSVAGKVALVVHQMYYFLLKIQLKMQSLVTLLISRMVIEEKKDKSIFQGGVVVLVLKAEQECCLRRAVWI</sequence>
<evidence type="ECO:0000313" key="2">
    <source>
        <dbReference type="Proteomes" id="UP000593571"/>
    </source>
</evidence>
<dbReference type="Proteomes" id="UP000593571">
    <property type="component" value="Unassembled WGS sequence"/>
</dbReference>
<gene>
    <name evidence="1" type="ORF">HJG63_003808</name>
</gene>
<accession>A0A7J8II57</accession>
<evidence type="ECO:0000313" key="1">
    <source>
        <dbReference type="EMBL" id="KAF6483981.1"/>
    </source>
</evidence>
<organism evidence="1 2">
    <name type="scientific">Rousettus aegyptiacus</name>
    <name type="common">Egyptian fruit bat</name>
    <name type="synonym">Pteropus aegyptiacus</name>
    <dbReference type="NCBI Taxonomy" id="9407"/>
    <lineage>
        <taxon>Eukaryota</taxon>
        <taxon>Metazoa</taxon>
        <taxon>Chordata</taxon>
        <taxon>Craniata</taxon>
        <taxon>Vertebrata</taxon>
        <taxon>Euteleostomi</taxon>
        <taxon>Mammalia</taxon>
        <taxon>Eutheria</taxon>
        <taxon>Laurasiatheria</taxon>
        <taxon>Chiroptera</taxon>
        <taxon>Yinpterochiroptera</taxon>
        <taxon>Pteropodoidea</taxon>
        <taxon>Pteropodidae</taxon>
        <taxon>Rousettinae</taxon>
        <taxon>Rousettus</taxon>
    </lineage>
</organism>
<dbReference type="AlphaFoldDB" id="A0A7J8II57"/>
<proteinExistence type="predicted"/>
<name>A0A7J8II57_ROUAE</name>
<reference evidence="1 2" key="1">
    <citation type="journal article" date="2020" name="Nature">
        <title>Six reference-quality genomes reveal evolution of bat adaptations.</title>
        <authorList>
            <person name="Jebb D."/>
            <person name="Huang Z."/>
            <person name="Pippel M."/>
            <person name="Hughes G.M."/>
            <person name="Lavrichenko K."/>
            <person name="Devanna P."/>
            <person name="Winkler S."/>
            <person name="Jermiin L.S."/>
            <person name="Skirmuntt E.C."/>
            <person name="Katzourakis A."/>
            <person name="Burkitt-Gray L."/>
            <person name="Ray D.A."/>
            <person name="Sullivan K.A.M."/>
            <person name="Roscito J.G."/>
            <person name="Kirilenko B.M."/>
            <person name="Davalos L.M."/>
            <person name="Corthals A.P."/>
            <person name="Power M.L."/>
            <person name="Jones G."/>
            <person name="Ransome R.D."/>
            <person name="Dechmann D.K.N."/>
            <person name="Locatelli A.G."/>
            <person name="Puechmaille S.J."/>
            <person name="Fedrigo O."/>
            <person name="Jarvis E.D."/>
            <person name="Hiller M."/>
            <person name="Vernes S.C."/>
            <person name="Myers E.W."/>
            <person name="Teeling E.C."/>
        </authorList>
    </citation>
    <scope>NUCLEOTIDE SEQUENCE [LARGE SCALE GENOMIC DNA]</scope>
    <source>
        <strain evidence="1">MRouAeg1</strain>
        <tissue evidence="1">Muscle</tissue>
    </source>
</reference>
<comment type="caution">
    <text evidence="1">The sequence shown here is derived from an EMBL/GenBank/DDBJ whole genome shotgun (WGS) entry which is preliminary data.</text>
</comment>
<keyword evidence="2" id="KW-1185">Reference proteome</keyword>
<dbReference type="EMBL" id="JACASE010000003">
    <property type="protein sequence ID" value="KAF6483981.1"/>
    <property type="molecule type" value="Genomic_DNA"/>
</dbReference>